<evidence type="ECO:0000313" key="1">
    <source>
        <dbReference type="EMBL" id="PWK57752.1"/>
    </source>
</evidence>
<dbReference type="Proteomes" id="UP000245390">
    <property type="component" value="Unassembled WGS sequence"/>
</dbReference>
<dbReference type="InterPro" id="IPR002060">
    <property type="entry name" value="Squ/phyt_synthse"/>
</dbReference>
<keyword evidence="2" id="KW-1185">Reference proteome</keyword>
<reference evidence="1 2" key="1">
    <citation type="submission" date="2018-05" db="EMBL/GenBank/DDBJ databases">
        <title>Genomic Encyclopedia of Type Strains, Phase IV (KMG-IV): sequencing the most valuable type-strain genomes for metagenomic binning, comparative biology and taxonomic classification.</title>
        <authorList>
            <person name="Goeker M."/>
        </authorList>
    </citation>
    <scope>NUCLEOTIDE SEQUENCE [LARGE SCALE GENOMIC DNA]</scope>
    <source>
        <strain evidence="1 2">DSM 103371</strain>
    </source>
</reference>
<name>A0A316GAV9_9RHOB</name>
<accession>A0A316GAV9</accession>
<organism evidence="1 2">
    <name type="scientific">Silicimonas algicola</name>
    <dbReference type="NCBI Taxonomy" id="1826607"/>
    <lineage>
        <taxon>Bacteria</taxon>
        <taxon>Pseudomonadati</taxon>
        <taxon>Pseudomonadota</taxon>
        <taxon>Alphaproteobacteria</taxon>
        <taxon>Rhodobacterales</taxon>
        <taxon>Paracoccaceae</taxon>
    </lineage>
</organism>
<gene>
    <name evidence="1" type="ORF">C8D95_102399</name>
</gene>
<dbReference type="OrthoDB" id="9814909at2"/>
<proteinExistence type="predicted"/>
<dbReference type="SUPFAM" id="SSF48576">
    <property type="entry name" value="Terpenoid synthases"/>
    <property type="match status" value="1"/>
</dbReference>
<dbReference type="Gene3D" id="1.10.600.10">
    <property type="entry name" value="Farnesyl Diphosphate Synthase"/>
    <property type="match status" value="1"/>
</dbReference>
<dbReference type="EMBL" id="QGGV01000002">
    <property type="protein sequence ID" value="PWK57752.1"/>
    <property type="molecule type" value="Genomic_DNA"/>
</dbReference>
<evidence type="ECO:0000313" key="2">
    <source>
        <dbReference type="Proteomes" id="UP000245390"/>
    </source>
</evidence>
<protein>
    <submittedName>
        <fullName evidence="1">Squalene/phytoene synthase</fullName>
    </submittedName>
</protein>
<dbReference type="Pfam" id="PF00494">
    <property type="entry name" value="SQS_PSY"/>
    <property type="match status" value="1"/>
</dbReference>
<dbReference type="KEGG" id="salo:EF888_12185"/>
<comment type="caution">
    <text evidence="1">The sequence shown here is derived from an EMBL/GenBank/DDBJ whole genome shotgun (WGS) entry which is preliminary data.</text>
</comment>
<dbReference type="InterPro" id="IPR008949">
    <property type="entry name" value="Isoprenoid_synthase_dom_sf"/>
</dbReference>
<sequence>MELQACADLVAKGDPDRFAAAMAAPVEARKVLFPLYAFNLEVARAPWVASEPMIGEMRLQWWRDALAEIASGVPVRRHEVATPLAEVLTPELAEGLDALIEVRRWDLYAEPFADEAALLAYLDVTGATLMWTAAAALGAGEATEDTVRRFGRAAALARYLTAVPDLEARGRIPLVDGRSEAVARLARETRNAMPSRAALRRALPGLARAALIEGWQAGGILSRATADPLRVAEGRLEPSEFRRRLGLLFASR</sequence>
<dbReference type="AlphaFoldDB" id="A0A316GAV9"/>